<dbReference type="EMBL" id="CP144542">
    <property type="protein sequence ID" value="WVW82304.1"/>
    <property type="molecule type" value="Genomic_DNA"/>
</dbReference>
<reference evidence="2" key="1">
    <citation type="submission" date="2013-07" db="EMBL/GenBank/DDBJ databases">
        <title>The Genome Sequence of Cryptococcus bestiolae CBS10118.</title>
        <authorList>
            <consortium name="The Broad Institute Genome Sequencing Platform"/>
            <person name="Cuomo C."/>
            <person name="Litvintseva A."/>
            <person name="Chen Y."/>
            <person name="Heitman J."/>
            <person name="Sun S."/>
            <person name="Springer D."/>
            <person name="Dromer F."/>
            <person name="Young S.K."/>
            <person name="Zeng Q."/>
            <person name="Gargeya S."/>
            <person name="Fitzgerald M."/>
            <person name="Abouelleil A."/>
            <person name="Alvarado L."/>
            <person name="Berlin A.M."/>
            <person name="Chapman S.B."/>
            <person name="Dewar J."/>
            <person name="Goldberg J."/>
            <person name="Griggs A."/>
            <person name="Gujja S."/>
            <person name="Hansen M."/>
            <person name="Howarth C."/>
            <person name="Imamovic A."/>
            <person name="Larimer J."/>
            <person name="McCowan C."/>
            <person name="Murphy C."/>
            <person name="Pearson M."/>
            <person name="Priest M."/>
            <person name="Roberts A."/>
            <person name="Saif S."/>
            <person name="Shea T."/>
            <person name="Sykes S."/>
            <person name="Wortman J."/>
            <person name="Nusbaum C."/>
            <person name="Birren B."/>
        </authorList>
    </citation>
    <scope>NUCLEOTIDE SEQUENCE [LARGE SCALE GENOMIC DNA]</scope>
    <source>
        <strain evidence="2">CBS 10118</strain>
    </source>
</reference>
<evidence type="ECO:0000313" key="2">
    <source>
        <dbReference type="EMBL" id="OCF28167.1"/>
    </source>
</evidence>
<reference evidence="3" key="4">
    <citation type="submission" date="2024-02" db="EMBL/GenBank/DDBJ databases">
        <title>Comparative genomics of Cryptococcus and Kwoniella reveals pathogenesis evolution and contrasting modes of karyotype evolution via chromosome fusion or intercentromeric recombination.</title>
        <authorList>
            <person name="Coelho M.A."/>
            <person name="David-Palma M."/>
            <person name="Shea T."/>
            <person name="Bowers K."/>
            <person name="McGinley-Smith S."/>
            <person name="Mohammad A.W."/>
            <person name="Gnirke A."/>
            <person name="Yurkov A.M."/>
            <person name="Nowrousian M."/>
            <person name="Sun S."/>
            <person name="Cuomo C.A."/>
            <person name="Heitman J."/>
        </authorList>
    </citation>
    <scope>NUCLEOTIDE SEQUENCE</scope>
    <source>
        <strain evidence="3">CBS 10118</strain>
    </source>
</reference>
<dbReference type="AlphaFoldDB" id="A0A1B9GAX7"/>
<dbReference type="GeneID" id="30207417"/>
<name>A0A1B9GAX7_9TREE</name>
<dbReference type="VEuPathDB" id="FungiDB:I302_03018"/>
<evidence type="ECO:0000313" key="4">
    <source>
        <dbReference type="Proteomes" id="UP000092730"/>
    </source>
</evidence>
<protein>
    <submittedName>
        <fullName evidence="2">Uncharacterized protein</fullName>
    </submittedName>
</protein>
<dbReference type="EMBL" id="KI894019">
    <property type="protein sequence ID" value="OCF28167.1"/>
    <property type="molecule type" value="Genomic_DNA"/>
</dbReference>
<feature type="region of interest" description="Disordered" evidence="1">
    <location>
        <begin position="218"/>
        <end position="261"/>
    </location>
</feature>
<dbReference type="RefSeq" id="XP_019049237.1">
    <property type="nucleotide sequence ID" value="XM_019189675.1"/>
</dbReference>
<evidence type="ECO:0000256" key="1">
    <source>
        <dbReference type="SAM" id="MobiDB-lite"/>
    </source>
</evidence>
<proteinExistence type="predicted"/>
<keyword evidence="4" id="KW-1185">Reference proteome</keyword>
<evidence type="ECO:0000313" key="3">
    <source>
        <dbReference type="EMBL" id="WVW82304.1"/>
    </source>
</evidence>
<reference evidence="2" key="3">
    <citation type="submission" date="2014-01" db="EMBL/GenBank/DDBJ databases">
        <title>Evolution of pathogenesis and genome organization in the Tremellales.</title>
        <authorList>
            <person name="Cuomo C."/>
            <person name="Litvintseva A."/>
            <person name="Heitman J."/>
            <person name="Chen Y."/>
            <person name="Sun S."/>
            <person name="Springer D."/>
            <person name="Dromer F."/>
            <person name="Young S."/>
            <person name="Zeng Q."/>
            <person name="Chapman S."/>
            <person name="Gujja S."/>
            <person name="Saif S."/>
            <person name="Birren B."/>
        </authorList>
    </citation>
    <scope>NUCLEOTIDE SEQUENCE</scope>
    <source>
        <strain evidence="2">CBS 10118</strain>
    </source>
</reference>
<accession>A0A1B9GAX7</accession>
<feature type="compositionally biased region" description="Low complexity" evidence="1">
    <location>
        <begin position="13"/>
        <end position="44"/>
    </location>
</feature>
<dbReference type="Proteomes" id="UP000092730">
    <property type="component" value="Chromosome 2"/>
</dbReference>
<organism evidence="2">
    <name type="scientific">Kwoniella bestiolae CBS 10118</name>
    <dbReference type="NCBI Taxonomy" id="1296100"/>
    <lineage>
        <taxon>Eukaryota</taxon>
        <taxon>Fungi</taxon>
        <taxon>Dikarya</taxon>
        <taxon>Basidiomycota</taxon>
        <taxon>Agaricomycotina</taxon>
        <taxon>Tremellomycetes</taxon>
        <taxon>Tremellales</taxon>
        <taxon>Cryptococcaceae</taxon>
        <taxon>Kwoniella</taxon>
    </lineage>
</organism>
<gene>
    <name evidence="2" type="ORF">I302_03018</name>
    <name evidence="3" type="ORF">I302_104310</name>
</gene>
<sequence length="261" mass="29547">MKYSIPNYRSDPSTSASNINSTSTSTSNANRNSNSNPTSTPSNSNRKRPKATPTKKTNNRRTKIGLDDIDSDTIITVSIDPTNISSDEDGNVYADRELKVRGHVKRDDLYDQHQSREKGPNEFMLETCYSHKIVHLEKTLRTTLNETRAQRDSKFTSLTYEQRTERWRKLLWRIARTDKMPEGELDFDYPVRIVNASEVRKLGEMGYHEFSAFMSADKKTGTPASSSAQAGLHSHDGSGTFRPQLQHEVKKKRNAAPTTGF</sequence>
<reference evidence="3" key="2">
    <citation type="submission" date="2013-07" db="EMBL/GenBank/DDBJ databases">
        <authorList>
            <consortium name="The Broad Institute Genome Sequencing Platform"/>
            <person name="Cuomo C."/>
            <person name="Litvintseva A."/>
            <person name="Chen Y."/>
            <person name="Heitman J."/>
            <person name="Sun S."/>
            <person name="Springer D."/>
            <person name="Dromer F."/>
            <person name="Young S.K."/>
            <person name="Zeng Q."/>
            <person name="Gargeya S."/>
            <person name="Fitzgerald M."/>
            <person name="Abouelleil A."/>
            <person name="Alvarado L."/>
            <person name="Berlin A.M."/>
            <person name="Chapman S.B."/>
            <person name="Dewar J."/>
            <person name="Goldberg J."/>
            <person name="Griggs A."/>
            <person name="Gujja S."/>
            <person name="Hansen M."/>
            <person name="Howarth C."/>
            <person name="Imamovic A."/>
            <person name="Larimer J."/>
            <person name="McCowan C."/>
            <person name="Murphy C."/>
            <person name="Pearson M."/>
            <person name="Priest M."/>
            <person name="Roberts A."/>
            <person name="Saif S."/>
            <person name="Shea T."/>
            <person name="Sykes S."/>
            <person name="Wortman J."/>
            <person name="Nusbaum C."/>
            <person name="Birren B."/>
        </authorList>
    </citation>
    <scope>NUCLEOTIDE SEQUENCE</scope>
    <source>
        <strain evidence="3">CBS 10118</strain>
    </source>
</reference>
<feature type="region of interest" description="Disordered" evidence="1">
    <location>
        <begin position="1"/>
        <end position="65"/>
    </location>
</feature>
<dbReference type="KEGG" id="kbi:30207417"/>